<dbReference type="PROSITE" id="PS50995">
    <property type="entry name" value="HTH_MARR_2"/>
    <property type="match status" value="1"/>
</dbReference>
<dbReference type="AlphaFoldDB" id="A0A0E2LU66"/>
<sequence length="126" mass="14157">MENVECICTMKKLMAAIRELESNLLDSAGCDLNQAMLLCVIADDSLSATEIASQIGVLPAQNSKLLAAAEDRGWVMRRLGHDDKRKIYFNLTEEGRRQLEKVKALNIDVPDLIRPILDSSEDKRRE</sequence>
<dbReference type="PANTHER" id="PTHR33164:SF43">
    <property type="entry name" value="HTH-TYPE TRANSCRIPTIONAL REPRESSOR YETL"/>
    <property type="match status" value="1"/>
</dbReference>
<dbReference type="InterPro" id="IPR036390">
    <property type="entry name" value="WH_DNA-bd_sf"/>
</dbReference>
<dbReference type="RefSeq" id="WP_021663357.1">
    <property type="nucleotide sequence ID" value="NZ_KI259103.1"/>
</dbReference>
<dbReference type="PATRIC" id="fig|1227271.3.peg.2"/>
<proteinExistence type="predicted"/>
<dbReference type="EMBL" id="AWUW01000001">
    <property type="protein sequence ID" value="ERJ69047.1"/>
    <property type="molecule type" value="Genomic_DNA"/>
</dbReference>
<dbReference type="GO" id="GO:0003700">
    <property type="term" value="F:DNA-binding transcription factor activity"/>
    <property type="evidence" value="ECO:0007669"/>
    <property type="project" value="InterPro"/>
</dbReference>
<dbReference type="InterPro" id="IPR036388">
    <property type="entry name" value="WH-like_DNA-bd_sf"/>
</dbReference>
<reference evidence="2 3" key="1">
    <citation type="submission" date="2013-06" db="EMBL/GenBank/DDBJ databases">
        <authorList>
            <person name="Weinstock G."/>
            <person name="Sodergren E."/>
            <person name="Lobos E.A."/>
            <person name="Fulton L."/>
            <person name="Fulton R."/>
            <person name="Courtney L."/>
            <person name="Fronick C."/>
            <person name="O'Laughlin M."/>
            <person name="Godfrey J."/>
            <person name="Wilson R.M."/>
            <person name="Miner T."/>
            <person name="Farmer C."/>
            <person name="Delehaunty K."/>
            <person name="Cordes M."/>
            <person name="Minx P."/>
            <person name="Tomlinson C."/>
            <person name="Chen J."/>
            <person name="Wollam A."/>
            <person name="Pepin K.H."/>
            <person name="Bhonagiri V."/>
            <person name="Zhang X."/>
            <person name="Warren W."/>
            <person name="Mitreva M."/>
            <person name="Mardis E.R."/>
            <person name="Wilson R.K."/>
        </authorList>
    </citation>
    <scope>NUCLEOTIDE SEQUENCE [LARGE SCALE GENOMIC DNA]</scope>
    <source>
        <strain evidence="2 3">F0570</strain>
    </source>
</reference>
<protein>
    <submittedName>
        <fullName evidence="2">Transcriptional regulator, MarR family</fullName>
    </submittedName>
</protein>
<dbReference type="PANTHER" id="PTHR33164">
    <property type="entry name" value="TRANSCRIPTIONAL REGULATOR, MARR FAMILY"/>
    <property type="match status" value="1"/>
</dbReference>
<dbReference type="InterPro" id="IPR000835">
    <property type="entry name" value="HTH_MarR-typ"/>
</dbReference>
<dbReference type="Gene3D" id="1.10.10.10">
    <property type="entry name" value="Winged helix-like DNA-binding domain superfamily/Winged helix DNA-binding domain"/>
    <property type="match status" value="1"/>
</dbReference>
<accession>A0A0E2LU66</accession>
<dbReference type="GO" id="GO:0006950">
    <property type="term" value="P:response to stress"/>
    <property type="evidence" value="ECO:0007669"/>
    <property type="project" value="TreeGrafter"/>
</dbReference>
<dbReference type="HOGENOM" id="CLU_148642_0_0_10"/>
<evidence type="ECO:0000313" key="2">
    <source>
        <dbReference type="EMBL" id="ERJ69047.1"/>
    </source>
</evidence>
<dbReference type="SMART" id="SM00347">
    <property type="entry name" value="HTH_MARR"/>
    <property type="match status" value="1"/>
</dbReference>
<feature type="domain" description="HTH marR-type" evidence="1">
    <location>
        <begin position="1"/>
        <end position="126"/>
    </location>
</feature>
<evidence type="ECO:0000259" key="1">
    <source>
        <dbReference type="PROSITE" id="PS50995"/>
    </source>
</evidence>
<comment type="caution">
    <text evidence="2">The sequence shown here is derived from an EMBL/GenBank/DDBJ whole genome shotgun (WGS) entry which is preliminary data.</text>
</comment>
<dbReference type="SUPFAM" id="SSF46785">
    <property type="entry name" value="Winged helix' DNA-binding domain"/>
    <property type="match status" value="1"/>
</dbReference>
<organism evidence="2 3">
    <name type="scientific">Porphyromonas gingivalis F0570</name>
    <dbReference type="NCBI Taxonomy" id="1227271"/>
    <lineage>
        <taxon>Bacteria</taxon>
        <taxon>Pseudomonadati</taxon>
        <taxon>Bacteroidota</taxon>
        <taxon>Bacteroidia</taxon>
        <taxon>Bacteroidales</taxon>
        <taxon>Porphyromonadaceae</taxon>
        <taxon>Porphyromonas</taxon>
    </lineage>
</organism>
<dbReference type="Proteomes" id="UP000016630">
    <property type="component" value="Unassembled WGS sequence"/>
</dbReference>
<dbReference type="InterPro" id="IPR039422">
    <property type="entry name" value="MarR/SlyA-like"/>
</dbReference>
<evidence type="ECO:0000313" key="3">
    <source>
        <dbReference type="Proteomes" id="UP000016630"/>
    </source>
</evidence>
<name>A0A0E2LU66_PORGN</name>
<gene>
    <name evidence="2" type="ORF">HMPREF1555_00002</name>
</gene>